<dbReference type="AlphaFoldDB" id="A0A9W6WI24"/>
<accession>A0A9W6WI24</accession>
<sequence>MLRLQKAQQLQEISFDKLESITHTQLSSNMKAYMSAFIQPPFKVQQSQRPKLVNVDQQLNDELFYVKRCLLMYLNDYDTGSIQQQQASNNVLELEFYITMRRVQVEIPSSSSSAAKSNSASGSPEIQSRCSNYFLMMAKIPTTGQLMVVGIVTVLPGMDYCRLTSFIVGNSIDWSKFNGNNGNGRNKGFSKIKIHADEPLVELFNANYGFSDMFPCHVSIDSISQQLEVEMNSRSSNTFGVVGGNNTVLKDQLERVYRQLSCVLSVRCGLMDSDDLLLNSLIGLGFVG</sequence>
<proteinExistence type="predicted"/>
<evidence type="ECO:0000313" key="1">
    <source>
        <dbReference type="EMBL" id="GME70911.1"/>
    </source>
</evidence>
<reference evidence="1" key="1">
    <citation type="submission" date="2023-04" db="EMBL/GenBank/DDBJ databases">
        <title>Ambrosiozyma monospora NBRC 1965.</title>
        <authorList>
            <person name="Ichikawa N."/>
            <person name="Sato H."/>
            <person name="Tonouchi N."/>
        </authorList>
    </citation>
    <scope>NUCLEOTIDE SEQUENCE</scope>
    <source>
        <strain evidence="1">NBRC 1965</strain>
    </source>
</reference>
<comment type="caution">
    <text evidence="1">The sequence shown here is derived from an EMBL/GenBank/DDBJ whole genome shotgun (WGS) entry which is preliminary data.</text>
</comment>
<name>A0A9W6WI24_AMBMO</name>
<gene>
    <name evidence="1" type="ORF">Amon01_000922600</name>
</gene>
<evidence type="ECO:0000313" key="2">
    <source>
        <dbReference type="Proteomes" id="UP001165063"/>
    </source>
</evidence>
<dbReference type="EMBL" id="BSXU01010096">
    <property type="protein sequence ID" value="GME70911.1"/>
    <property type="molecule type" value="Genomic_DNA"/>
</dbReference>
<organism evidence="1 2">
    <name type="scientific">Ambrosiozyma monospora</name>
    <name type="common">Yeast</name>
    <name type="synonym">Endomycopsis monosporus</name>
    <dbReference type="NCBI Taxonomy" id="43982"/>
    <lineage>
        <taxon>Eukaryota</taxon>
        <taxon>Fungi</taxon>
        <taxon>Dikarya</taxon>
        <taxon>Ascomycota</taxon>
        <taxon>Saccharomycotina</taxon>
        <taxon>Pichiomycetes</taxon>
        <taxon>Pichiales</taxon>
        <taxon>Pichiaceae</taxon>
        <taxon>Ambrosiozyma</taxon>
    </lineage>
</organism>
<keyword evidence="2" id="KW-1185">Reference proteome</keyword>
<dbReference type="Proteomes" id="UP001165063">
    <property type="component" value="Unassembled WGS sequence"/>
</dbReference>
<protein>
    <submittedName>
        <fullName evidence="1">Unnamed protein product</fullName>
    </submittedName>
</protein>